<comment type="caution">
    <text evidence="2">The sequence shown here is derived from an EMBL/GenBank/DDBJ whole genome shotgun (WGS) entry which is preliminary data.</text>
</comment>
<dbReference type="EMBL" id="MFIX01000221">
    <property type="protein sequence ID" value="OGG01176.1"/>
    <property type="molecule type" value="Genomic_DNA"/>
</dbReference>
<organism evidence="2 3">
    <name type="scientific">Candidatus Glassbacteria bacterium RIFCSPLOWO2_12_FULL_58_11</name>
    <dbReference type="NCBI Taxonomy" id="1817867"/>
    <lineage>
        <taxon>Bacteria</taxon>
        <taxon>Candidatus Glassiibacteriota</taxon>
    </lineage>
</organism>
<evidence type="ECO:0000313" key="2">
    <source>
        <dbReference type="EMBL" id="OGG01176.1"/>
    </source>
</evidence>
<dbReference type="AlphaFoldDB" id="A0A1F5YLZ7"/>
<protein>
    <recommendedName>
        <fullName evidence="4">Transporter</fullName>
    </recommendedName>
</protein>
<feature type="signal peptide" evidence="1">
    <location>
        <begin position="1"/>
        <end position="20"/>
    </location>
</feature>
<proteinExistence type="predicted"/>
<name>A0A1F5YLZ7_9BACT</name>
<evidence type="ECO:0008006" key="4">
    <source>
        <dbReference type="Google" id="ProtNLM"/>
    </source>
</evidence>
<sequence>MFLTILALWAVFSSPNRALAAEIRKIQDNSFLLEEAYNQEAGVIQHIQYYQYMKDKTWVYSFTQEWPVPGQRHQLSYTIPGLRAADTGKGGLGDILINYRHQTVLKGSLAVAPRLSMLLPSGDYKRGLGSGSIGLQGNIPISVELKERWVSHWNLGTTYIPNAKAIDGSRADIKGYNYGASIIYLVNDRLNLMLETLGTRSQSVISNGAVKAEKAFFLNPGMRYAFDFKSGLQVVVGLSFPVGLSPSRGEYGSFLYLSFEHSLKGNNADF</sequence>
<dbReference type="Proteomes" id="UP000179129">
    <property type="component" value="Unassembled WGS sequence"/>
</dbReference>
<feature type="chain" id="PRO_5009522556" description="Transporter" evidence="1">
    <location>
        <begin position="21"/>
        <end position="270"/>
    </location>
</feature>
<dbReference type="InterPro" id="IPR025737">
    <property type="entry name" value="FApF"/>
</dbReference>
<dbReference type="Pfam" id="PF13557">
    <property type="entry name" value="Phenol_MetA_deg"/>
    <property type="match status" value="1"/>
</dbReference>
<accession>A0A1F5YLZ7</accession>
<evidence type="ECO:0000313" key="3">
    <source>
        <dbReference type="Proteomes" id="UP000179129"/>
    </source>
</evidence>
<evidence type="ECO:0000256" key="1">
    <source>
        <dbReference type="SAM" id="SignalP"/>
    </source>
</evidence>
<reference evidence="2 3" key="1">
    <citation type="journal article" date="2016" name="Nat. Commun.">
        <title>Thousands of microbial genomes shed light on interconnected biogeochemical processes in an aquifer system.</title>
        <authorList>
            <person name="Anantharaman K."/>
            <person name="Brown C.T."/>
            <person name="Hug L.A."/>
            <person name="Sharon I."/>
            <person name="Castelle C.J."/>
            <person name="Probst A.J."/>
            <person name="Thomas B.C."/>
            <person name="Singh A."/>
            <person name="Wilkins M.J."/>
            <person name="Karaoz U."/>
            <person name="Brodie E.L."/>
            <person name="Williams K.H."/>
            <person name="Hubbard S.S."/>
            <person name="Banfield J.F."/>
        </authorList>
    </citation>
    <scope>NUCLEOTIDE SEQUENCE [LARGE SCALE GENOMIC DNA]</scope>
</reference>
<gene>
    <name evidence="2" type="ORF">A3F83_15720</name>
</gene>
<keyword evidence="1" id="KW-0732">Signal</keyword>